<dbReference type="Proteomes" id="UP000625568">
    <property type="component" value="Chromosome 2"/>
</dbReference>
<dbReference type="GeneID" id="93129408"/>
<accession>A0A892IFD8</accession>
<reference evidence="1 2" key="1">
    <citation type="submission" date="2021-02" db="EMBL/GenBank/DDBJ databases">
        <title>FDA dAtabase for Regulatory Grade micrObial Sequences (FDA-ARGOS): Supporting development and validation of Infectious Disease Dx tests.</title>
        <authorList>
            <person name="Minogue T."/>
            <person name="Wolcott M."/>
            <person name="Wasieloski L."/>
            <person name="Aguilar W."/>
            <person name="Moore D."/>
            <person name="Jaissle J."/>
            <person name="Tallon L."/>
            <person name="Sadzewicz L."/>
            <person name="Zhao X."/>
            <person name="Boylan J."/>
            <person name="Ott S."/>
            <person name="Bowen H."/>
            <person name="Vavikolanu K."/>
            <person name="Mehta A."/>
            <person name="Aluvathingal J."/>
            <person name="Nadendla S."/>
            <person name="Yan Y."/>
            <person name="Sichtig H."/>
        </authorList>
    </citation>
    <scope>NUCLEOTIDE SEQUENCE [LARGE SCALE GENOMIC DNA]</scope>
    <source>
        <strain evidence="1 2">FDAARGOS_1272</strain>
    </source>
</reference>
<evidence type="ECO:0000313" key="2">
    <source>
        <dbReference type="Proteomes" id="UP000625568"/>
    </source>
</evidence>
<keyword evidence="2" id="KW-1185">Reference proteome</keyword>
<organism evidence="1 2">
    <name type="scientific">Burkholderia dolosa</name>
    <dbReference type="NCBI Taxonomy" id="152500"/>
    <lineage>
        <taxon>Bacteria</taxon>
        <taxon>Pseudomonadati</taxon>
        <taxon>Pseudomonadota</taxon>
        <taxon>Betaproteobacteria</taxon>
        <taxon>Burkholderiales</taxon>
        <taxon>Burkholderiaceae</taxon>
        <taxon>Burkholderia</taxon>
        <taxon>Burkholderia cepacia complex</taxon>
    </lineage>
</organism>
<dbReference type="RefSeq" id="WP_035974498.1">
    <property type="nucleotide sequence ID" value="NZ_CABVPR010000002.1"/>
</dbReference>
<gene>
    <name evidence="1" type="ORF">I6K02_23630</name>
</gene>
<sequence length="62" mass="6414">MNAADIDGGKTKVGASAVEAARARSDIARIARDRGRHAPHAAIDTTLDRSGPALQESAPVFC</sequence>
<proteinExistence type="predicted"/>
<name>A0A892IFD8_9BURK</name>
<protein>
    <submittedName>
        <fullName evidence="1">Uncharacterized protein</fullName>
    </submittedName>
</protein>
<dbReference type="AlphaFoldDB" id="A0A892IFD8"/>
<evidence type="ECO:0000313" key="1">
    <source>
        <dbReference type="EMBL" id="QRO79529.1"/>
    </source>
</evidence>
<dbReference type="EMBL" id="CP069483">
    <property type="protein sequence ID" value="QRO79529.1"/>
    <property type="molecule type" value="Genomic_DNA"/>
</dbReference>